<feature type="compositionally biased region" description="Low complexity" evidence="1">
    <location>
        <begin position="341"/>
        <end position="381"/>
    </location>
</feature>
<organism evidence="4 5">
    <name type="scientific">candidate division WS6 bacterium OLB20</name>
    <dbReference type="NCBI Taxonomy" id="1617426"/>
    <lineage>
        <taxon>Bacteria</taxon>
        <taxon>Candidatus Dojkabacteria</taxon>
    </lineage>
</organism>
<dbReference type="Proteomes" id="UP000070457">
    <property type="component" value="Unassembled WGS sequence"/>
</dbReference>
<dbReference type="STRING" id="1617426.TR69_WS6001000115"/>
<feature type="signal peptide" evidence="3">
    <location>
        <begin position="1"/>
        <end position="22"/>
    </location>
</feature>
<dbReference type="InterPro" id="IPR008965">
    <property type="entry name" value="CBM2/CBM3_carb-bd_dom_sf"/>
</dbReference>
<evidence type="ECO:0000313" key="5">
    <source>
        <dbReference type="Proteomes" id="UP000070457"/>
    </source>
</evidence>
<keyword evidence="2" id="KW-0472">Membrane</keyword>
<reference evidence="4 5" key="1">
    <citation type="submission" date="2015-02" db="EMBL/GenBank/DDBJ databases">
        <title>Improved understanding of the partial-nitritation anammox process through 23 genomes representing the majority of the microbial community.</title>
        <authorList>
            <person name="Speth D.R."/>
            <person name="In T Zandt M."/>
            <person name="Guerrero Cruz S."/>
            <person name="Jetten M.S."/>
            <person name="Dutilh B.E."/>
        </authorList>
    </citation>
    <scope>NUCLEOTIDE SEQUENCE [LARGE SCALE GENOMIC DNA]</scope>
    <source>
        <strain evidence="4">OLB20</strain>
    </source>
</reference>
<evidence type="ECO:0000256" key="1">
    <source>
        <dbReference type="SAM" id="MobiDB-lite"/>
    </source>
</evidence>
<dbReference type="Gene3D" id="2.60.40.680">
    <property type="match status" value="1"/>
</dbReference>
<dbReference type="CDD" id="cd08547">
    <property type="entry name" value="Type_II_cohesin"/>
    <property type="match status" value="1"/>
</dbReference>
<feature type="transmembrane region" description="Helical" evidence="2">
    <location>
        <begin position="208"/>
        <end position="227"/>
    </location>
</feature>
<dbReference type="SUPFAM" id="SSF49384">
    <property type="entry name" value="Carbohydrate-binding domain"/>
    <property type="match status" value="1"/>
</dbReference>
<dbReference type="GO" id="GO:0030246">
    <property type="term" value="F:carbohydrate binding"/>
    <property type="evidence" value="ECO:0007669"/>
    <property type="project" value="InterPro"/>
</dbReference>
<dbReference type="AlphaFoldDB" id="A0A136M023"/>
<comment type="caution">
    <text evidence="4">The sequence shown here is derived from an EMBL/GenBank/DDBJ whole genome shotgun (WGS) entry which is preliminary data.</text>
</comment>
<dbReference type="EMBL" id="JYNZ01000002">
    <property type="protein sequence ID" value="KXK27242.1"/>
    <property type="molecule type" value="Genomic_DNA"/>
</dbReference>
<evidence type="ECO:0000256" key="2">
    <source>
        <dbReference type="SAM" id="Phobius"/>
    </source>
</evidence>
<evidence type="ECO:0000256" key="3">
    <source>
        <dbReference type="SAM" id="SignalP"/>
    </source>
</evidence>
<feature type="region of interest" description="Disordered" evidence="1">
    <location>
        <begin position="334"/>
        <end position="400"/>
    </location>
</feature>
<name>A0A136M023_9BACT</name>
<protein>
    <recommendedName>
        <fullName evidence="6">Cohesin domain-containing protein</fullName>
    </recommendedName>
</protein>
<gene>
    <name evidence="4" type="ORF">TR69_WS6001000115</name>
</gene>
<accession>A0A136M023</accession>
<evidence type="ECO:0008006" key="6">
    <source>
        <dbReference type="Google" id="ProtNLM"/>
    </source>
</evidence>
<keyword evidence="3" id="KW-0732">Signal</keyword>
<proteinExistence type="predicted"/>
<keyword evidence="2" id="KW-0812">Transmembrane</keyword>
<evidence type="ECO:0000313" key="4">
    <source>
        <dbReference type="EMBL" id="KXK27242.1"/>
    </source>
</evidence>
<keyword evidence="2" id="KW-1133">Transmembrane helix</keyword>
<feature type="chain" id="PRO_5007475412" description="Cohesin domain-containing protein" evidence="3">
    <location>
        <begin position="23"/>
        <end position="706"/>
    </location>
</feature>
<feature type="compositionally biased region" description="Pro residues" evidence="1">
    <location>
        <begin position="382"/>
        <end position="398"/>
    </location>
</feature>
<feature type="transmembrane region" description="Helical" evidence="2">
    <location>
        <begin position="175"/>
        <end position="196"/>
    </location>
</feature>
<sequence length="706" mass="77024">MRTIIGACILLLVMGVVTYASAQSTAAFMRLLSQETVFEQGDIIPVAVMIEFPETADRFLDGADAVVTFDAGVLEFVGIRNGDFDIYPPAQQNEGEIRISGLMENQPGESVSQLATLNFVARSVGTTKIELTARDDDTTDSNVAWSGSDILTDTSDLTLNILPVTRDVTPAVDPVIGYCLIVLALILIIIAAINGIRLITARDMQPAAVALFSIAFAVVIAFQFVSLRDRSVLGAQSGACRFDSNQDEIINSVDYSILVHAARTDGDNHDLTEQVAAMLPSFFSRCVDQVEVVTPVDCTGKQCGPGCGVCPSDQYCSSFQCVDRETIEEEIKELPDTGGSQTPVPTQTAQPTGTAGPTPSDQPTPSATLTSTPTPTLTNTPSPTPTSTPTPTPSPTPVPAVQTGSIHTLRIMEIRYYPHGENDVIYHPDVLSANLKSLLSQASRFRGHSNGSAPSALNFQTVSVINRYTARPNINGYWQTTYEAILAQDNLCSIINSQNIDQIWMWVDPRPGYDPNPGVEYAISGDYFEGGAQYATYASPAFCGGQRSFVFMGFDTTRTADLALHSFGHYMEGLLGNIQSVNLFWYRFGGNNSAGYPLAQRCGNVHFPPNGTIDYDYGNQTVVNNNSCEDWNPNLTGQTESFNCSKWGCDQEGYLIWWMQNMPGYRNLIQYNGDYLPSWWDFVGDLDGSVPYYLGNSDYYMNTAFF</sequence>